<sequence length="546" mass="63729">MKKIFKLLLSISGLISVPFVISCNTKSQNLVLENFDDKLVKNALNTFVIASHENLVRKIDEYLKNPNNQARINEWKKRNAQELLLLNSIKDIDTFKKNNKTLLDDFLKNISKNQAKEFDKIFLLNSFLRTWIVEIISRVNQILNQDQQSNPEILNQINWISNFAILYRNNFLVSYINQKISVLNDKNITKILGLIKKYQSSFNEIYNKYFKNFTNKSFKSNLEESFKNMEAINKIAIDIEDEFKNNLSTKYFTNHLSNRKYFGLVSNYFLNRKEQTQSGAINIAFTSLDELKKVTNDAKIVDILNKFQKDFKNPAQNIENDLIVDEFGKVKLFENNTLKDEILISIFNKDPNTHKFKFIDDYEKNKNKINLSTLIPNSLNHIIKLSLPINRSIFNKLSFNLVNNKKTESLSNIGLGLYEFNNLVVSDVKFENDVLKVSTAINYDQKDLNKTIDFNSFDILFVNKSQFISPFDQQKILREVTFDIYVGLNDEIYNKLIGNKLARLQKPTEKADNKSSNDKKARVQKLHENYLKEKNEIFANIKIEVS</sequence>
<dbReference type="AlphaFoldDB" id="A0A449AIB5"/>
<dbReference type="PROSITE" id="PS51257">
    <property type="entry name" value="PROKAR_LIPOPROTEIN"/>
    <property type="match status" value="1"/>
</dbReference>
<evidence type="ECO:0008006" key="4">
    <source>
        <dbReference type="Google" id="ProtNLM"/>
    </source>
</evidence>
<geneLocation type="plasmid" evidence="2 3">
    <name>13</name>
</geneLocation>
<proteinExistence type="predicted"/>
<evidence type="ECO:0000256" key="1">
    <source>
        <dbReference type="SAM" id="SignalP"/>
    </source>
</evidence>
<dbReference type="Proteomes" id="UP000289506">
    <property type="component" value="Plasmid 13"/>
</dbReference>
<evidence type="ECO:0000313" key="3">
    <source>
        <dbReference type="Proteomes" id="UP000289506"/>
    </source>
</evidence>
<dbReference type="RefSeq" id="WP_129720579.1">
    <property type="nucleotide sequence ID" value="NZ_LR214986.1"/>
</dbReference>
<accession>A0A449AIB5</accession>
<gene>
    <name evidence="2" type="ORF">NCTC10142_00442</name>
</gene>
<name>A0A449AIB5_9BACT</name>
<keyword evidence="1" id="KW-0732">Signal</keyword>
<dbReference type="EMBL" id="LR214986">
    <property type="protein sequence ID" value="VEU64686.1"/>
    <property type="molecule type" value="Genomic_DNA"/>
</dbReference>
<protein>
    <recommendedName>
        <fullName evidence="4">Lipoprotein</fullName>
    </recommendedName>
</protein>
<evidence type="ECO:0000313" key="2">
    <source>
        <dbReference type="EMBL" id="VEU64686.1"/>
    </source>
</evidence>
<feature type="signal peptide" evidence="1">
    <location>
        <begin position="1"/>
        <end position="22"/>
    </location>
</feature>
<feature type="chain" id="PRO_5019133967" description="Lipoprotein" evidence="1">
    <location>
        <begin position="23"/>
        <end position="546"/>
    </location>
</feature>
<organism evidence="2 3">
    <name type="scientific">Mycoplasmopsis cynos</name>
    <dbReference type="NCBI Taxonomy" id="171284"/>
    <lineage>
        <taxon>Bacteria</taxon>
        <taxon>Bacillati</taxon>
        <taxon>Mycoplasmatota</taxon>
        <taxon>Mycoplasmoidales</taxon>
        <taxon>Metamycoplasmataceae</taxon>
        <taxon>Mycoplasmopsis</taxon>
    </lineage>
</organism>
<keyword evidence="2" id="KW-0614">Plasmid</keyword>
<reference evidence="2 3" key="1">
    <citation type="submission" date="2019-01" db="EMBL/GenBank/DDBJ databases">
        <authorList>
            <consortium name="Pathogen Informatics"/>
        </authorList>
    </citation>
    <scope>NUCLEOTIDE SEQUENCE [LARGE SCALE GENOMIC DNA]</scope>
    <source>
        <strain evidence="2 3">NCTC10142</strain>
        <plasmid evidence="3">13</plasmid>
    </source>
</reference>